<keyword evidence="5" id="KW-1185">Reference proteome</keyword>
<dbReference type="HOGENOM" id="CLU_021467_1_0_4"/>
<dbReference type="EMBL" id="LN827929">
    <property type="protein sequence ID" value="CEZ19251.1"/>
    <property type="molecule type" value="Genomic_DNA"/>
</dbReference>
<dbReference type="AlphaFoldDB" id="A0A0D6EUR3"/>
<evidence type="ECO:0000313" key="4">
    <source>
        <dbReference type="EMBL" id="CEZ19251.1"/>
    </source>
</evidence>
<dbReference type="PANTHER" id="PTHR33540:SF1">
    <property type="entry name" value="N-ACETYLMURAMATE_N-ACETYLGLUCOSAMINE KINASE"/>
    <property type="match status" value="1"/>
</dbReference>
<protein>
    <submittedName>
        <fullName evidence="4">Aminoglycoside phosphotransferase</fullName>
    </submittedName>
</protein>
<dbReference type="Proteomes" id="UP000064007">
    <property type="component" value="Chromosome 1"/>
</dbReference>
<keyword evidence="1" id="KW-0547">Nucleotide-binding</keyword>
<dbReference type="Gene3D" id="3.90.1200.10">
    <property type="match status" value="1"/>
</dbReference>
<feature type="domain" description="Aminoglycoside phosphotransferase" evidence="3">
    <location>
        <begin position="21"/>
        <end position="243"/>
    </location>
</feature>
<dbReference type="InterPro" id="IPR011009">
    <property type="entry name" value="Kinase-like_dom_sf"/>
</dbReference>
<evidence type="ECO:0000313" key="5">
    <source>
        <dbReference type="Proteomes" id="UP000064007"/>
    </source>
</evidence>
<organism evidence="4 5">
    <name type="scientific">Candidatus Methylopumilus planktonicus</name>
    <dbReference type="NCBI Taxonomy" id="1581557"/>
    <lineage>
        <taxon>Bacteria</taxon>
        <taxon>Pseudomonadati</taxon>
        <taxon>Pseudomonadota</taxon>
        <taxon>Betaproteobacteria</taxon>
        <taxon>Nitrosomonadales</taxon>
        <taxon>Methylophilaceae</taxon>
        <taxon>Candidatus Methylopumilus</taxon>
    </lineage>
</organism>
<dbReference type="GO" id="GO:0005524">
    <property type="term" value="F:ATP binding"/>
    <property type="evidence" value="ECO:0007669"/>
    <property type="project" value="UniProtKB-KW"/>
</dbReference>
<dbReference type="PANTHER" id="PTHR33540">
    <property type="entry name" value="TRNA THREONYLCARBAMOYLADENOSINE BIOSYNTHESIS PROTEIN TSAE"/>
    <property type="match status" value="1"/>
</dbReference>
<evidence type="ECO:0000256" key="1">
    <source>
        <dbReference type="ARBA" id="ARBA00022741"/>
    </source>
</evidence>
<dbReference type="InterPro" id="IPR002575">
    <property type="entry name" value="Aminoglycoside_PTrfase"/>
</dbReference>
<dbReference type="OrthoDB" id="9809275at2"/>
<dbReference type="STRING" id="1581557.BN1208_0357"/>
<accession>A0A0D6EUR3</accession>
<dbReference type="Gene3D" id="3.30.200.20">
    <property type="entry name" value="Phosphorylase Kinase, domain 1"/>
    <property type="match status" value="1"/>
</dbReference>
<keyword evidence="4" id="KW-0808">Transferase</keyword>
<dbReference type="SUPFAM" id="SSF56112">
    <property type="entry name" value="Protein kinase-like (PK-like)"/>
    <property type="match status" value="1"/>
</dbReference>
<gene>
    <name evidence="4" type="ORF">BN1208_0357</name>
</gene>
<keyword evidence="2" id="KW-0067">ATP-binding</keyword>
<name>A0A0D6EUR3_9PROT</name>
<dbReference type="GO" id="GO:0016740">
    <property type="term" value="F:transferase activity"/>
    <property type="evidence" value="ECO:0007669"/>
    <property type="project" value="UniProtKB-KW"/>
</dbReference>
<dbReference type="Pfam" id="PF01636">
    <property type="entry name" value="APH"/>
    <property type="match status" value="1"/>
</dbReference>
<reference evidence="5" key="1">
    <citation type="submission" date="2014-12" db="EMBL/GenBank/DDBJ databases">
        <authorList>
            <person name="Salcher M.M."/>
        </authorList>
    </citation>
    <scope>NUCLEOTIDE SEQUENCE [LARGE SCALE GENOMIC DNA]</scope>
    <source>
        <strain evidence="5">MMS-10A-171</strain>
    </source>
</reference>
<evidence type="ECO:0000256" key="2">
    <source>
        <dbReference type="ARBA" id="ARBA00022840"/>
    </source>
</evidence>
<dbReference type="KEGG" id="mbat:BN1208_0357"/>
<sequence length="326" mass="38418">MTREIQIATWLNKALKNQEYTINPASSDASFRRYFRIVSNNQSYILMDAPPDKENSKPFVDIANILFKAGLNVPKIHEADMKEGFLLLSDLGSDTYLEELNHENASSLYKDAYLALIKIQKNADTSSLKLYEDSLLMQELRLFPDWYVKLHKSYEMNDSEKNILNLTFDLLIKNIRSHTEVFVHRDFHSRNLMFCNGEQGENPGILDFQDAVKGSIVYDLVSLFKDAYIVWEEEQIIDWLIRYWESAKKNGLKVQEDFAEFYRDFEWMGVQRHLKVLGIFARLNYRDHKANYLNDLPTVENYLRRACERYRELRPLLNIINKLSLT</sequence>
<evidence type="ECO:0000259" key="3">
    <source>
        <dbReference type="Pfam" id="PF01636"/>
    </source>
</evidence>
<dbReference type="RefSeq" id="WP_046487281.1">
    <property type="nucleotide sequence ID" value="NZ_LN827929.1"/>
</dbReference>
<proteinExistence type="predicted"/>